<evidence type="ECO:0000313" key="7">
    <source>
        <dbReference type="EMBL" id="TFD85888.1"/>
    </source>
</evidence>
<dbReference type="EMBL" id="SOHN01000016">
    <property type="protein sequence ID" value="TFD85888.1"/>
    <property type="molecule type" value="Genomic_DNA"/>
</dbReference>
<evidence type="ECO:0000256" key="5">
    <source>
        <dbReference type="SAM" id="Phobius"/>
    </source>
</evidence>
<dbReference type="Proteomes" id="UP000297626">
    <property type="component" value="Unassembled WGS sequence"/>
</dbReference>
<feature type="transmembrane region" description="Helical" evidence="5">
    <location>
        <begin position="104"/>
        <end position="124"/>
    </location>
</feature>
<accession>A0A4R9BJX6</accession>
<gene>
    <name evidence="7" type="ORF">E3T51_11970</name>
</gene>
<dbReference type="AlphaFoldDB" id="A0A4R9BJX6"/>
<keyword evidence="3 5" id="KW-1133">Transmembrane helix</keyword>
<dbReference type="PANTHER" id="PTHR43310:SF1">
    <property type="entry name" value="SULFATE TRANSPORTER YBAR-RELATED"/>
    <property type="match status" value="1"/>
</dbReference>
<feature type="non-terminal residue" evidence="7">
    <location>
        <position position="155"/>
    </location>
</feature>
<evidence type="ECO:0000259" key="6">
    <source>
        <dbReference type="Pfam" id="PF00916"/>
    </source>
</evidence>
<evidence type="ECO:0000256" key="1">
    <source>
        <dbReference type="ARBA" id="ARBA00004141"/>
    </source>
</evidence>
<comment type="caution">
    <text evidence="7">The sequence shown here is derived from an EMBL/GenBank/DDBJ whole genome shotgun (WGS) entry which is preliminary data.</text>
</comment>
<feature type="transmembrane region" description="Helical" evidence="5">
    <location>
        <begin position="66"/>
        <end position="92"/>
    </location>
</feature>
<keyword evidence="4 5" id="KW-0472">Membrane</keyword>
<evidence type="ECO:0000256" key="2">
    <source>
        <dbReference type="ARBA" id="ARBA00022692"/>
    </source>
</evidence>
<evidence type="ECO:0000313" key="8">
    <source>
        <dbReference type="Proteomes" id="UP000297626"/>
    </source>
</evidence>
<dbReference type="GO" id="GO:0016020">
    <property type="term" value="C:membrane"/>
    <property type="evidence" value="ECO:0007669"/>
    <property type="project" value="UniProtKB-SubCell"/>
</dbReference>
<organism evidence="7 8">
    <name type="scientific">Cryobacterium serini</name>
    <dbReference type="NCBI Taxonomy" id="1259201"/>
    <lineage>
        <taxon>Bacteria</taxon>
        <taxon>Bacillati</taxon>
        <taxon>Actinomycetota</taxon>
        <taxon>Actinomycetes</taxon>
        <taxon>Micrococcales</taxon>
        <taxon>Microbacteriaceae</taxon>
        <taxon>Cryobacterium</taxon>
    </lineage>
</organism>
<evidence type="ECO:0000256" key="4">
    <source>
        <dbReference type="ARBA" id="ARBA00023136"/>
    </source>
</evidence>
<dbReference type="RefSeq" id="WP_134530044.1">
    <property type="nucleotide sequence ID" value="NZ_SOHN01000016.1"/>
</dbReference>
<comment type="subcellular location">
    <subcellularLocation>
        <location evidence="1">Membrane</location>
        <topology evidence="1">Multi-pass membrane protein</topology>
    </subcellularLocation>
</comment>
<reference evidence="7 8" key="1">
    <citation type="submission" date="2019-03" db="EMBL/GenBank/DDBJ databases">
        <title>Genomics of glacier-inhabiting Cryobacterium strains.</title>
        <authorList>
            <person name="Liu Q."/>
            <person name="Xin Y.-H."/>
        </authorList>
    </citation>
    <scope>NUCLEOTIDE SEQUENCE [LARGE SCALE GENOMIC DNA]</scope>
    <source>
        <strain evidence="7 8">Sr54</strain>
    </source>
</reference>
<dbReference type="PANTHER" id="PTHR43310">
    <property type="entry name" value="SULFATE TRANSPORTER YBAR-RELATED"/>
    <property type="match status" value="1"/>
</dbReference>
<feature type="domain" description="SLC26A/SulP transporter" evidence="6">
    <location>
        <begin position="29"/>
        <end position="154"/>
    </location>
</feature>
<dbReference type="InterPro" id="IPR011547">
    <property type="entry name" value="SLC26A/SulP_dom"/>
</dbReference>
<proteinExistence type="predicted"/>
<keyword evidence="2 5" id="KW-0812">Transmembrane</keyword>
<feature type="transmembrane region" description="Helical" evidence="5">
    <location>
        <begin position="130"/>
        <end position="150"/>
    </location>
</feature>
<keyword evidence="8" id="KW-1185">Reference proteome</keyword>
<dbReference type="InterPro" id="IPR052706">
    <property type="entry name" value="Membrane-Transporter-like"/>
</dbReference>
<dbReference type="Pfam" id="PF00916">
    <property type="entry name" value="Sulfate_transp"/>
    <property type="match status" value="1"/>
</dbReference>
<name>A0A4R9BJX6_9MICO</name>
<evidence type="ECO:0000256" key="3">
    <source>
        <dbReference type="ARBA" id="ARBA00022989"/>
    </source>
</evidence>
<feature type="transmembrane region" description="Helical" evidence="5">
    <location>
        <begin position="33"/>
        <end position="54"/>
    </location>
</feature>
<protein>
    <submittedName>
        <fullName evidence="7">SulP family inorganic anion transporter</fullName>
    </submittedName>
</protein>
<sequence length="155" mass="16358">MAIIDKSTAPNRYRAEPSVLTALRTPRLLTREVLAGLVVAMALIPEAIAFSIIAGVDPRVGLFSSFVMAVTIAFVGGRPAMITAATGAIALVIAPVARDYGMDYFIATVILAGVFQIVLSLIGVAKLMRFIPRSVMVGFVNALAILIFGAQLPQL</sequence>